<dbReference type="AlphaFoldDB" id="A0AAV7TDR6"/>
<feature type="region of interest" description="Disordered" evidence="1">
    <location>
        <begin position="69"/>
        <end position="93"/>
    </location>
</feature>
<sequence length="144" mass="15701">MLVTDLHLICLWCLECYHNLKSCCDRHASKGFEGAVSKADGSQACDSMQVYGKVLVAEAKGGSIPLRLLDDRADGTREHQNSRPRSLESAPGPALCLPDFPGAAATPTQQMKFYEAMRIIFVQSDYVGSPPGPSKLERAHLVPR</sequence>
<feature type="compositionally biased region" description="Basic and acidic residues" evidence="1">
    <location>
        <begin position="69"/>
        <end position="81"/>
    </location>
</feature>
<evidence type="ECO:0000256" key="1">
    <source>
        <dbReference type="SAM" id="MobiDB-lite"/>
    </source>
</evidence>
<organism evidence="2 3">
    <name type="scientific">Pleurodeles waltl</name>
    <name type="common">Iberian ribbed newt</name>
    <dbReference type="NCBI Taxonomy" id="8319"/>
    <lineage>
        <taxon>Eukaryota</taxon>
        <taxon>Metazoa</taxon>
        <taxon>Chordata</taxon>
        <taxon>Craniata</taxon>
        <taxon>Vertebrata</taxon>
        <taxon>Euteleostomi</taxon>
        <taxon>Amphibia</taxon>
        <taxon>Batrachia</taxon>
        <taxon>Caudata</taxon>
        <taxon>Salamandroidea</taxon>
        <taxon>Salamandridae</taxon>
        <taxon>Pleurodelinae</taxon>
        <taxon>Pleurodeles</taxon>
    </lineage>
</organism>
<keyword evidence="3" id="KW-1185">Reference proteome</keyword>
<accession>A0AAV7TDR6</accession>
<evidence type="ECO:0000313" key="2">
    <source>
        <dbReference type="EMBL" id="KAJ1174568.1"/>
    </source>
</evidence>
<dbReference type="EMBL" id="JANPWB010000007">
    <property type="protein sequence ID" value="KAJ1174568.1"/>
    <property type="molecule type" value="Genomic_DNA"/>
</dbReference>
<dbReference type="Proteomes" id="UP001066276">
    <property type="component" value="Chromosome 4_1"/>
</dbReference>
<reference evidence="2" key="1">
    <citation type="journal article" date="2022" name="bioRxiv">
        <title>Sequencing and chromosome-scale assembly of the giantPleurodeles waltlgenome.</title>
        <authorList>
            <person name="Brown T."/>
            <person name="Elewa A."/>
            <person name="Iarovenko S."/>
            <person name="Subramanian E."/>
            <person name="Araus A.J."/>
            <person name="Petzold A."/>
            <person name="Susuki M."/>
            <person name="Suzuki K.-i.T."/>
            <person name="Hayashi T."/>
            <person name="Toyoda A."/>
            <person name="Oliveira C."/>
            <person name="Osipova E."/>
            <person name="Leigh N.D."/>
            <person name="Simon A."/>
            <person name="Yun M.H."/>
        </authorList>
    </citation>
    <scope>NUCLEOTIDE SEQUENCE</scope>
    <source>
        <strain evidence="2">20211129_DDA</strain>
        <tissue evidence="2">Liver</tissue>
    </source>
</reference>
<protein>
    <submittedName>
        <fullName evidence="2">Uncharacterized protein</fullName>
    </submittedName>
</protein>
<comment type="caution">
    <text evidence="2">The sequence shown here is derived from an EMBL/GenBank/DDBJ whole genome shotgun (WGS) entry which is preliminary data.</text>
</comment>
<gene>
    <name evidence="2" type="ORF">NDU88_006389</name>
</gene>
<evidence type="ECO:0000313" key="3">
    <source>
        <dbReference type="Proteomes" id="UP001066276"/>
    </source>
</evidence>
<proteinExistence type="predicted"/>
<name>A0AAV7TDR6_PLEWA</name>